<dbReference type="EMBL" id="PZQS01000013">
    <property type="protein sequence ID" value="PVD19581.1"/>
    <property type="molecule type" value="Genomic_DNA"/>
</dbReference>
<evidence type="ECO:0000313" key="2">
    <source>
        <dbReference type="Proteomes" id="UP000245119"/>
    </source>
</evidence>
<evidence type="ECO:0000313" key="1">
    <source>
        <dbReference type="EMBL" id="PVD19581.1"/>
    </source>
</evidence>
<dbReference type="GO" id="GO:0005737">
    <property type="term" value="C:cytoplasm"/>
    <property type="evidence" value="ECO:0007669"/>
    <property type="project" value="TreeGrafter"/>
</dbReference>
<organism evidence="1 2">
    <name type="scientific">Pomacea canaliculata</name>
    <name type="common">Golden apple snail</name>
    <dbReference type="NCBI Taxonomy" id="400727"/>
    <lineage>
        <taxon>Eukaryota</taxon>
        <taxon>Metazoa</taxon>
        <taxon>Spiralia</taxon>
        <taxon>Lophotrochozoa</taxon>
        <taxon>Mollusca</taxon>
        <taxon>Gastropoda</taxon>
        <taxon>Caenogastropoda</taxon>
        <taxon>Architaenioglossa</taxon>
        <taxon>Ampullarioidea</taxon>
        <taxon>Ampullariidae</taxon>
        <taxon>Pomacea</taxon>
    </lineage>
</organism>
<proteinExistence type="predicted"/>
<name>A0A2T7NEI9_POMCA</name>
<gene>
    <name evidence="1" type="ORF">C0Q70_20071</name>
</gene>
<accession>A0A2T7NEI9</accession>
<dbReference type="GO" id="GO:0005730">
    <property type="term" value="C:nucleolus"/>
    <property type="evidence" value="ECO:0007669"/>
    <property type="project" value="TreeGrafter"/>
</dbReference>
<dbReference type="OrthoDB" id="431817at2759"/>
<keyword evidence="2" id="KW-1185">Reference proteome</keyword>
<dbReference type="AlphaFoldDB" id="A0A2T7NEI9"/>
<protein>
    <submittedName>
        <fullName evidence="1">Uncharacterized protein</fullName>
    </submittedName>
</protein>
<dbReference type="PANTHER" id="PTHR13493:SF3">
    <property type="entry name" value="RRNA N6-ADENOSINE-METHYLTRANSFERASE ZCCHC4"/>
    <property type="match status" value="1"/>
</dbReference>
<sequence>MQVYPRKQMCLYNMFNHYFFDSKGESIFLSFLHDGGKGVVLVSDPPFGGMVEPLVATFRKIEQSWQRNVETGSAQNVRGSVQKKTDTVTSVAAAPLRRNKRFAEEKDFTSKKRRTKT</sequence>
<dbReference type="PANTHER" id="PTHR13493">
    <property type="entry name" value="ZINC FINGER CCHC DOMAIN-CONTAINING"/>
    <property type="match status" value="1"/>
</dbReference>
<dbReference type="GO" id="GO:0008988">
    <property type="term" value="F:rRNA (adenine-N6-)-methyltransferase activity"/>
    <property type="evidence" value="ECO:0007669"/>
    <property type="project" value="InterPro"/>
</dbReference>
<dbReference type="Proteomes" id="UP000245119">
    <property type="component" value="Linkage Group LG13"/>
</dbReference>
<comment type="caution">
    <text evidence="1">The sequence shown here is derived from an EMBL/GenBank/DDBJ whole genome shotgun (WGS) entry which is preliminary data.</text>
</comment>
<dbReference type="STRING" id="400727.A0A2T7NEI9"/>
<reference evidence="1 2" key="1">
    <citation type="submission" date="2018-04" db="EMBL/GenBank/DDBJ databases">
        <title>The genome of golden apple snail Pomacea canaliculata provides insight into stress tolerance and invasive adaptation.</title>
        <authorList>
            <person name="Liu C."/>
            <person name="Liu B."/>
            <person name="Ren Y."/>
            <person name="Zhang Y."/>
            <person name="Wang H."/>
            <person name="Li S."/>
            <person name="Jiang F."/>
            <person name="Yin L."/>
            <person name="Zhang G."/>
            <person name="Qian W."/>
            <person name="Fan W."/>
        </authorList>
    </citation>
    <scope>NUCLEOTIDE SEQUENCE [LARGE SCALE GENOMIC DNA]</scope>
    <source>
        <strain evidence="1">SZHN2017</strain>
        <tissue evidence="1">Muscle</tissue>
    </source>
</reference>
<dbReference type="InterPro" id="IPR039846">
    <property type="entry name" value="ZCCHC4"/>
</dbReference>